<dbReference type="Pfam" id="PF14659">
    <property type="entry name" value="Phage_int_SAM_3"/>
    <property type="match status" value="1"/>
</dbReference>
<keyword evidence="2" id="KW-0229">DNA integration</keyword>
<evidence type="ECO:0000256" key="2">
    <source>
        <dbReference type="ARBA" id="ARBA00022908"/>
    </source>
</evidence>
<proteinExistence type="inferred from homology"/>
<name>A0A101XPI5_9BACL</name>
<evidence type="ECO:0000313" key="6">
    <source>
        <dbReference type="EMBL" id="KUO95203.1"/>
    </source>
</evidence>
<comment type="similarity">
    <text evidence="1">Belongs to the 'phage' integrase family.</text>
</comment>
<dbReference type="GO" id="GO:0015074">
    <property type="term" value="P:DNA integration"/>
    <property type="evidence" value="ECO:0007669"/>
    <property type="project" value="UniProtKB-KW"/>
</dbReference>
<evidence type="ECO:0000256" key="1">
    <source>
        <dbReference type="ARBA" id="ARBA00008857"/>
    </source>
</evidence>
<sequence>MAQIVERKRKSADGRSTWLVRIYDGLDENGKRNYISYNVTGTRKDADREAKRLETKRDDGALIDYSKLTVKEWLEEWLGVWAKQQVSERTFGDYQRYMADKIVPRLGKYTLAKAQNMQKAFQEAIDEVTSESGGRTGQYVHTILKQAMRKAVETRKIERNPLEFVQRPKAIKKQELRPLDTHEIRLFLDTVKTLWPIETGASIYPLFKFMLDSGCRPGEALAIKWTDLENEMRTVRIQRSLERTQNGWREKDTKTVGSRRSITLSEPTAAVLRQYAKIQREYIMAHRDLYHDHGFVFVATNGEPLDHDNLAKRYFKPSLRKAGLPNHVRLYDLRHTVATQLMKAGLNPKIVAERLGHADITMTLNVYSHVIPSMQDAAADALAPNCGE</sequence>
<dbReference type="CDD" id="cd01189">
    <property type="entry name" value="INT_ICEBs1_C_like"/>
    <property type="match status" value="1"/>
</dbReference>
<dbReference type="InterPro" id="IPR050090">
    <property type="entry name" value="Tyrosine_recombinase_XerCD"/>
</dbReference>
<evidence type="ECO:0000256" key="3">
    <source>
        <dbReference type="ARBA" id="ARBA00023125"/>
    </source>
</evidence>
<organism evidence="6 7">
    <name type="scientific">Ferroacidibacillus organovorans</name>
    <dbReference type="NCBI Taxonomy" id="1765683"/>
    <lineage>
        <taxon>Bacteria</taxon>
        <taxon>Bacillati</taxon>
        <taxon>Bacillota</taxon>
        <taxon>Bacilli</taxon>
        <taxon>Bacillales</taxon>
        <taxon>Alicyclobacillaceae</taxon>
        <taxon>Ferroacidibacillus</taxon>
    </lineage>
</organism>
<dbReference type="OrthoDB" id="9803188at2"/>
<dbReference type="InterPro" id="IPR010998">
    <property type="entry name" value="Integrase_recombinase_N"/>
</dbReference>
<dbReference type="InterPro" id="IPR013762">
    <property type="entry name" value="Integrase-like_cat_sf"/>
</dbReference>
<dbReference type="GO" id="GO:0006310">
    <property type="term" value="P:DNA recombination"/>
    <property type="evidence" value="ECO:0007669"/>
    <property type="project" value="UniProtKB-KW"/>
</dbReference>
<dbReference type="Gene3D" id="1.10.150.130">
    <property type="match status" value="1"/>
</dbReference>
<reference evidence="6 7" key="1">
    <citation type="submission" date="2015-12" db="EMBL/GenBank/DDBJ databases">
        <title>Draft genome sequence of Acidibacillus ferrooxidans ITV001, isolated from a chalcopyrite acid mine drainage site in Brazil.</title>
        <authorList>
            <person name="Dall'Agnol H."/>
            <person name="Nancucheo I."/>
            <person name="Johnson B."/>
            <person name="Oliveira R."/>
            <person name="Leite L."/>
            <person name="Pylro V."/>
            <person name="Nunes G.L."/>
            <person name="Tzotzos G."/>
            <person name="Fernandes G.R."/>
            <person name="Dutra J."/>
            <person name="Orellana S.C."/>
            <person name="Oliveira G."/>
        </authorList>
    </citation>
    <scope>NUCLEOTIDE SEQUENCE [LARGE SCALE GENOMIC DNA]</scope>
    <source>
        <strain evidence="7">ITV01</strain>
    </source>
</reference>
<evidence type="ECO:0000256" key="4">
    <source>
        <dbReference type="ARBA" id="ARBA00023172"/>
    </source>
</evidence>
<dbReference type="Pfam" id="PF00589">
    <property type="entry name" value="Phage_integrase"/>
    <property type="match status" value="1"/>
</dbReference>
<dbReference type="InterPro" id="IPR011010">
    <property type="entry name" value="DNA_brk_join_enz"/>
</dbReference>
<dbReference type="InterPro" id="IPR002104">
    <property type="entry name" value="Integrase_catalytic"/>
</dbReference>
<accession>A0A101XPI5</accession>
<dbReference type="PANTHER" id="PTHR30349:SF41">
    <property type="entry name" value="INTEGRASE_RECOMBINASE PROTEIN MJ0367-RELATED"/>
    <property type="match status" value="1"/>
</dbReference>
<dbReference type="InterPro" id="IPR004107">
    <property type="entry name" value="Integrase_SAM-like_N"/>
</dbReference>
<dbReference type="RefSeq" id="WP_067718093.1">
    <property type="nucleotide sequence ID" value="NZ_LPVJ01000055.1"/>
</dbReference>
<keyword evidence="3" id="KW-0238">DNA-binding</keyword>
<comment type="caution">
    <text evidence="6">The sequence shown here is derived from an EMBL/GenBank/DDBJ whole genome shotgun (WGS) entry which is preliminary data.</text>
</comment>
<dbReference type="AlphaFoldDB" id="A0A101XPI5"/>
<protein>
    <recommendedName>
        <fullName evidence="5">Tyr recombinase domain-containing protein</fullName>
    </recommendedName>
</protein>
<dbReference type="GO" id="GO:0003677">
    <property type="term" value="F:DNA binding"/>
    <property type="evidence" value="ECO:0007669"/>
    <property type="project" value="UniProtKB-KW"/>
</dbReference>
<keyword evidence="4" id="KW-0233">DNA recombination</keyword>
<gene>
    <name evidence="6" type="ORF">ATW55_15345</name>
</gene>
<dbReference type="EMBL" id="LPVJ01000055">
    <property type="protein sequence ID" value="KUO95203.1"/>
    <property type="molecule type" value="Genomic_DNA"/>
</dbReference>
<dbReference type="PANTHER" id="PTHR30349">
    <property type="entry name" value="PHAGE INTEGRASE-RELATED"/>
    <property type="match status" value="1"/>
</dbReference>
<dbReference type="Proteomes" id="UP000053557">
    <property type="component" value="Unassembled WGS sequence"/>
</dbReference>
<feature type="domain" description="Tyr recombinase" evidence="5">
    <location>
        <begin position="174"/>
        <end position="380"/>
    </location>
</feature>
<evidence type="ECO:0000259" key="5">
    <source>
        <dbReference type="PROSITE" id="PS51898"/>
    </source>
</evidence>
<dbReference type="PROSITE" id="PS51898">
    <property type="entry name" value="TYR_RECOMBINASE"/>
    <property type="match status" value="1"/>
</dbReference>
<keyword evidence="7" id="KW-1185">Reference proteome</keyword>
<dbReference type="SUPFAM" id="SSF56349">
    <property type="entry name" value="DNA breaking-rejoining enzymes"/>
    <property type="match status" value="1"/>
</dbReference>
<evidence type="ECO:0000313" key="7">
    <source>
        <dbReference type="Proteomes" id="UP000053557"/>
    </source>
</evidence>
<dbReference type="Gene3D" id="1.10.443.10">
    <property type="entry name" value="Intergrase catalytic core"/>
    <property type="match status" value="1"/>
</dbReference>